<evidence type="ECO:0000313" key="2">
    <source>
        <dbReference type="Proteomes" id="UP000598227"/>
    </source>
</evidence>
<dbReference type="Proteomes" id="UP000598227">
    <property type="component" value="Unassembled WGS sequence"/>
</dbReference>
<evidence type="ECO:0000313" key="1">
    <source>
        <dbReference type="EMBL" id="MBE1208594.1"/>
    </source>
</evidence>
<sequence>MITGSERAMLVTASFRNRRHGENGVLVSSGDSRGGYVLYVQDGRLSFEHVQLGNRTICTSEEVLPTGTFEAGFVLRDRIGHSAEVVLLHGRRKVAATRIPTTAAHLSFWGIDVGCDSADRVSCAYPPDFAYRARSFESLTIDFLDQLVLEDVAEAMESTE</sequence>
<reference evidence="1 2" key="1">
    <citation type="submission" date="2020-09" db="EMBL/GenBank/DDBJ databases">
        <title>Draft Genome Sequence of Aminobacter carboxidus type strain DSM 1086, a soil Gram-negative carboxydobacterium.</title>
        <authorList>
            <person name="Turrini P."/>
            <person name="Tescari M."/>
            <person name="Artuso I."/>
            <person name="Lugli G.A."/>
            <person name="Frangipani E."/>
            <person name="Ventura M."/>
            <person name="Visca P."/>
        </authorList>
    </citation>
    <scope>NUCLEOTIDE SEQUENCE [LARGE SCALE GENOMIC DNA]</scope>
    <source>
        <strain evidence="1 2">DSM 1086</strain>
    </source>
</reference>
<accession>A0ABR9GYG4</accession>
<name>A0ABR9GYG4_9HYPH</name>
<protein>
    <submittedName>
        <fullName evidence="1">Uncharacterized protein</fullName>
    </submittedName>
</protein>
<dbReference type="EMBL" id="JACZEP010000026">
    <property type="protein sequence ID" value="MBE1208594.1"/>
    <property type="molecule type" value="Genomic_DNA"/>
</dbReference>
<proteinExistence type="predicted"/>
<comment type="caution">
    <text evidence="1">The sequence shown here is derived from an EMBL/GenBank/DDBJ whole genome shotgun (WGS) entry which is preliminary data.</text>
</comment>
<keyword evidence="2" id="KW-1185">Reference proteome</keyword>
<gene>
    <name evidence="1" type="ORF">IHE39_30325</name>
</gene>
<organism evidence="1 2">
    <name type="scientific">Aminobacter carboxidus</name>
    <dbReference type="NCBI Taxonomy" id="376165"/>
    <lineage>
        <taxon>Bacteria</taxon>
        <taxon>Pseudomonadati</taxon>
        <taxon>Pseudomonadota</taxon>
        <taxon>Alphaproteobacteria</taxon>
        <taxon>Hyphomicrobiales</taxon>
        <taxon>Phyllobacteriaceae</taxon>
        <taxon>Aminobacter</taxon>
    </lineage>
</organism>